<dbReference type="AlphaFoldDB" id="A0AAD9PIL0"/>
<dbReference type="EMBL" id="JALLKP010000004">
    <property type="protein sequence ID" value="KAK2195554.1"/>
    <property type="molecule type" value="Genomic_DNA"/>
</dbReference>
<organism evidence="1 2">
    <name type="scientific">Babesia duncani</name>
    <dbReference type="NCBI Taxonomy" id="323732"/>
    <lineage>
        <taxon>Eukaryota</taxon>
        <taxon>Sar</taxon>
        <taxon>Alveolata</taxon>
        <taxon>Apicomplexa</taxon>
        <taxon>Aconoidasida</taxon>
        <taxon>Piroplasmida</taxon>
        <taxon>Babesiidae</taxon>
        <taxon>Babesia</taxon>
    </lineage>
</organism>
<protein>
    <submittedName>
        <fullName evidence="1">Uncharacterized protein</fullName>
    </submittedName>
</protein>
<sequence>MMINWRVIVRYDKYAEKNPKSELHKQKNEISGKDVKGAAKKSKFSCLKKKKSDESLAINDNASVVTANVTNTELIPAKHMDEEDANNKEYIEIDKSVKIYNQPTTTGQLRSGRLIWQSKRLFGNKLWFEIYDLSWLGLAGIPHYDALPIVRNIRQDTIDNIPIIGNFDNEYIDKRVQREFDKNNTAYIDIKTHAPDTTYTYDQIFHPIVITRELYFYSYGRFYEAVLDGKETVWSNDVSFLYNLELESANKLSTMSISLFDYEGNVIEKKFKKGVELWEEIERKDFILEWSKFLKLVTLNLSDVCEFVSTNEYHLSDDSRKQRHRAYYGVFISSITDGDSEVFWSFDESTCEACIYVDTFIYADSRACDILIQDAESKYHTKSFLNVGGIWKSVSQSNSSAFRRLVEFEIKRVPDEGWTVDSRIPYGTIGMRMIYSPLPGFDIVKVNTINKGYVYKVSRDPYNRCINIIYSYTSNFGIMEIDVIRDDGTLRKVFLKRNPGTLRWMLTIPEIVIQVFRYIYDFDGTMDCWKERPVRIAPL</sequence>
<keyword evidence="2" id="KW-1185">Reference proteome</keyword>
<evidence type="ECO:0000313" key="2">
    <source>
        <dbReference type="Proteomes" id="UP001214638"/>
    </source>
</evidence>
<dbReference type="Proteomes" id="UP001214638">
    <property type="component" value="Unassembled WGS sequence"/>
</dbReference>
<name>A0AAD9PIL0_9APIC</name>
<gene>
    <name evidence="1" type="ORF">BdWA1_003230</name>
</gene>
<reference evidence="1" key="1">
    <citation type="journal article" date="2023" name="Nat. Microbiol.">
        <title>Babesia duncani multi-omics identifies virulence factors and drug targets.</title>
        <authorList>
            <person name="Singh P."/>
            <person name="Lonardi S."/>
            <person name="Liang Q."/>
            <person name="Vydyam P."/>
            <person name="Khabirova E."/>
            <person name="Fang T."/>
            <person name="Gihaz S."/>
            <person name="Thekkiniath J."/>
            <person name="Munshi M."/>
            <person name="Abel S."/>
            <person name="Ciampossin L."/>
            <person name="Batugedara G."/>
            <person name="Gupta M."/>
            <person name="Lu X.M."/>
            <person name="Lenz T."/>
            <person name="Chakravarty S."/>
            <person name="Cornillot E."/>
            <person name="Hu Y."/>
            <person name="Ma W."/>
            <person name="Gonzalez L.M."/>
            <person name="Sanchez S."/>
            <person name="Estrada K."/>
            <person name="Sanchez-Flores A."/>
            <person name="Montero E."/>
            <person name="Harb O.S."/>
            <person name="Le Roch K.G."/>
            <person name="Mamoun C.B."/>
        </authorList>
    </citation>
    <scope>NUCLEOTIDE SEQUENCE</scope>
    <source>
        <strain evidence="1">WA1</strain>
    </source>
</reference>
<comment type="caution">
    <text evidence="1">The sequence shown here is derived from an EMBL/GenBank/DDBJ whole genome shotgun (WGS) entry which is preliminary data.</text>
</comment>
<proteinExistence type="predicted"/>
<evidence type="ECO:0000313" key="1">
    <source>
        <dbReference type="EMBL" id="KAK2195554.1"/>
    </source>
</evidence>
<dbReference type="GeneID" id="94337527"/>
<dbReference type="KEGG" id="bdw:94337527"/>
<dbReference type="RefSeq" id="XP_067802397.1">
    <property type="nucleotide sequence ID" value="XM_067948246.1"/>
</dbReference>
<accession>A0AAD9PIL0</accession>